<protein>
    <submittedName>
        <fullName evidence="1">Uncharacterized protein</fullName>
    </submittedName>
</protein>
<dbReference type="OrthoDB" id="1752352at2759"/>
<reference evidence="1" key="1">
    <citation type="submission" date="2020-07" db="EMBL/GenBank/DDBJ databases">
        <title>Ethylene signaling mediates host invasion by parasitic plants.</title>
        <authorList>
            <person name="Yoshida S."/>
        </authorList>
    </citation>
    <scope>NUCLEOTIDE SEQUENCE</scope>
    <source>
        <strain evidence="1">Okayama</strain>
    </source>
</reference>
<name>A0A830CYW8_9LAMI</name>
<dbReference type="PANTHER" id="PTHR47481:SF9">
    <property type="entry name" value="RETROTRANSPOSON GAG DOMAIN-CONTAINING PROTEIN"/>
    <property type="match status" value="1"/>
</dbReference>
<sequence>MADELSLIDEPIKPDDLTLFIINGLGPEYASIVGPIRARDTPLLFEELHDLMCAHESSLRSSEAAATSIVATANTARTGGGGG</sequence>
<comment type="caution">
    <text evidence="1">The sequence shown here is derived from an EMBL/GenBank/DDBJ whole genome shotgun (WGS) entry which is preliminary data.</text>
</comment>
<keyword evidence="2" id="KW-1185">Reference proteome</keyword>
<dbReference type="PANTHER" id="PTHR47481">
    <property type="match status" value="1"/>
</dbReference>
<gene>
    <name evidence="1" type="ORF">PHJA_002656200</name>
</gene>
<dbReference type="EMBL" id="BMAC01001019">
    <property type="protein sequence ID" value="GFQ05121.1"/>
    <property type="molecule type" value="Genomic_DNA"/>
</dbReference>
<evidence type="ECO:0000313" key="2">
    <source>
        <dbReference type="Proteomes" id="UP000653305"/>
    </source>
</evidence>
<dbReference type="Proteomes" id="UP000653305">
    <property type="component" value="Unassembled WGS sequence"/>
</dbReference>
<evidence type="ECO:0000313" key="1">
    <source>
        <dbReference type="EMBL" id="GFQ05121.1"/>
    </source>
</evidence>
<proteinExistence type="predicted"/>
<organism evidence="1 2">
    <name type="scientific">Phtheirospermum japonicum</name>
    <dbReference type="NCBI Taxonomy" id="374723"/>
    <lineage>
        <taxon>Eukaryota</taxon>
        <taxon>Viridiplantae</taxon>
        <taxon>Streptophyta</taxon>
        <taxon>Embryophyta</taxon>
        <taxon>Tracheophyta</taxon>
        <taxon>Spermatophyta</taxon>
        <taxon>Magnoliopsida</taxon>
        <taxon>eudicotyledons</taxon>
        <taxon>Gunneridae</taxon>
        <taxon>Pentapetalae</taxon>
        <taxon>asterids</taxon>
        <taxon>lamiids</taxon>
        <taxon>Lamiales</taxon>
        <taxon>Orobanchaceae</taxon>
        <taxon>Orobanchaceae incertae sedis</taxon>
        <taxon>Phtheirospermum</taxon>
    </lineage>
</organism>
<accession>A0A830CYW8</accession>
<dbReference type="AlphaFoldDB" id="A0A830CYW8"/>